<dbReference type="AlphaFoldDB" id="S8FIR6"/>
<dbReference type="Proteomes" id="UP000015241">
    <property type="component" value="Unassembled WGS sequence"/>
</dbReference>
<dbReference type="PANTHER" id="PTHR46579">
    <property type="entry name" value="F5/8 TYPE C DOMAIN-CONTAINING PROTEIN-RELATED"/>
    <property type="match status" value="1"/>
</dbReference>
<protein>
    <submittedName>
        <fullName evidence="1">Uncharacterized protein</fullName>
    </submittedName>
</protein>
<gene>
    <name evidence="1" type="ORF">FOMPIDRAFT_1126871</name>
</gene>
<dbReference type="InParanoid" id="S8FIR6"/>
<accession>S8FIR6</accession>
<sequence length="438" mass="49616">MHLIWENTIKNLVLHWTGDFKGLSDGREEYELGSEVWKAVGQATAAAGRTIPAAFGGSPPNPEKDKSACTADSWSLWTLYIGPVLLARRFKKRKYYDHFVALVKLLNLCLQFEMSDDDIEEVRVGFIDWVQAYEKIYYQHDPARVSTCPVTIHALLHISDYIKAAGPVWASWAFPMERFCGYLQPTIRSRRFPYANIDRHILAVARLDHIKKVYSAEESLALTRRRVDQGTEISGYTTCKFLRPCTPTRTRDIAVLESVIGALATRFNRSAAVIRSALPTHAELWHRIKILPDGDVIHADGSYKARRDTRDATFVRYDTIVDKNARFPRRPVVNELRSFFGQLRYIIVLHFPICQSLGLQEPTPIALAAIRSCPIIKSHKDLDIHYYGKEGAIDVLDLMCVQCVVGRVKDGHGWAIIDRSGSLSRAIYAPREEEGGNS</sequence>
<evidence type="ECO:0000313" key="1">
    <source>
        <dbReference type="EMBL" id="EPS98274.1"/>
    </source>
</evidence>
<dbReference type="OrthoDB" id="2404451at2759"/>
<keyword evidence="2" id="KW-1185">Reference proteome</keyword>
<dbReference type="STRING" id="743788.S8FIR6"/>
<dbReference type="eggNOG" id="ENOG502SV4Z">
    <property type="taxonomic scope" value="Eukaryota"/>
</dbReference>
<reference evidence="1 2" key="1">
    <citation type="journal article" date="2012" name="Science">
        <title>The Paleozoic origin of enzymatic lignin decomposition reconstructed from 31 fungal genomes.</title>
        <authorList>
            <person name="Floudas D."/>
            <person name="Binder M."/>
            <person name="Riley R."/>
            <person name="Barry K."/>
            <person name="Blanchette R.A."/>
            <person name="Henrissat B."/>
            <person name="Martinez A.T."/>
            <person name="Otillar R."/>
            <person name="Spatafora J.W."/>
            <person name="Yadav J.S."/>
            <person name="Aerts A."/>
            <person name="Benoit I."/>
            <person name="Boyd A."/>
            <person name="Carlson A."/>
            <person name="Copeland A."/>
            <person name="Coutinho P.M."/>
            <person name="de Vries R.P."/>
            <person name="Ferreira P."/>
            <person name="Findley K."/>
            <person name="Foster B."/>
            <person name="Gaskell J."/>
            <person name="Glotzer D."/>
            <person name="Gorecki P."/>
            <person name="Heitman J."/>
            <person name="Hesse C."/>
            <person name="Hori C."/>
            <person name="Igarashi K."/>
            <person name="Jurgens J.A."/>
            <person name="Kallen N."/>
            <person name="Kersten P."/>
            <person name="Kohler A."/>
            <person name="Kuees U."/>
            <person name="Kumar T.K.A."/>
            <person name="Kuo A."/>
            <person name="LaButti K."/>
            <person name="Larrondo L.F."/>
            <person name="Lindquist E."/>
            <person name="Ling A."/>
            <person name="Lombard V."/>
            <person name="Lucas S."/>
            <person name="Lundell T."/>
            <person name="Martin R."/>
            <person name="McLaughlin D.J."/>
            <person name="Morgenstern I."/>
            <person name="Morin E."/>
            <person name="Murat C."/>
            <person name="Nagy L.G."/>
            <person name="Nolan M."/>
            <person name="Ohm R.A."/>
            <person name="Patyshakuliyeva A."/>
            <person name="Rokas A."/>
            <person name="Ruiz-Duenas F.J."/>
            <person name="Sabat G."/>
            <person name="Salamov A."/>
            <person name="Samejima M."/>
            <person name="Schmutz J."/>
            <person name="Slot J.C."/>
            <person name="St John F."/>
            <person name="Stenlid J."/>
            <person name="Sun H."/>
            <person name="Sun S."/>
            <person name="Syed K."/>
            <person name="Tsang A."/>
            <person name="Wiebenga A."/>
            <person name="Young D."/>
            <person name="Pisabarro A."/>
            <person name="Eastwood D.C."/>
            <person name="Martin F."/>
            <person name="Cullen D."/>
            <person name="Grigoriev I.V."/>
            <person name="Hibbett D.S."/>
        </authorList>
    </citation>
    <scope>NUCLEOTIDE SEQUENCE</scope>
    <source>
        <strain evidence="2">FP-58527</strain>
    </source>
</reference>
<organism evidence="1 2">
    <name type="scientific">Fomitopsis schrenkii</name>
    <name type="common">Brown rot fungus</name>
    <dbReference type="NCBI Taxonomy" id="2126942"/>
    <lineage>
        <taxon>Eukaryota</taxon>
        <taxon>Fungi</taxon>
        <taxon>Dikarya</taxon>
        <taxon>Basidiomycota</taxon>
        <taxon>Agaricomycotina</taxon>
        <taxon>Agaricomycetes</taxon>
        <taxon>Polyporales</taxon>
        <taxon>Fomitopsis</taxon>
    </lineage>
</organism>
<dbReference type="EMBL" id="KE504167">
    <property type="protein sequence ID" value="EPS98274.1"/>
    <property type="molecule type" value="Genomic_DNA"/>
</dbReference>
<proteinExistence type="predicted"/>
<evidence type="ECO:0000313" key="2">
    <source>
        <dbReference type="Proteomes" id="UP000015241"/>
    </source>
</evidence>
<dbReference type="PANTHER" id="PTHR46579:SF1">
    <property type="entry name" value="F5_8 TYPE C DOMAIN-CONTAINING PROTEIN"/>
    <property type="match status" value="1"/>
</dbReference>
<name>S8FIR6_FOMSC</name>
<dbReference type="HOGENOM" id="CLU_032165_0_0_1"/>